<keyword evidence="5 6" id="KW-0482">Metalloprotease</keyword>
<keyword evidence="8" id="KW-1185">Reference proteome</keyword>
<protein>
    <recommendedName>
        <fullName evidence="6">Mitochondrial inner membrane protease ATP23</fullName>
        <ecNumber evidence="6">3.4.24.-</ecNumber>
    </recommendedName>
</protein>
<dbReference type="GO" id="GO:0004222">
    <property type="term" value="F:metalloendopeptidase activity"/>
    <property type="evidence" value="ECO:0007669"/>
    <property type="project" value="InterPro"/>
</dbReference>
<keyword evidence="2 6" id="KW-0645">Protease</keyword>
<organism evidence="7 8">
    <name type="scientific">Habropoda laboriosa</name>
    <dbReference type="NCBI Taxonomy" id="597456"/>
    <lineage>
        <taxon>Eukaryota</taxon>
        <taxon>Metazoa</taxon>
        <taxon>Ecdysozoa</taxon>
        <taxon>Arthropoda</taxon>
        <taxon>Hexapoda</taxon>
        <taxon>Insecta</taxon>
        <taxon>Pterygota</taxon>
        <taxon>Neoptera</taxon>
        <taxon>Endopterygota</taxon>
        <taxon>Hymenoptera</taxon>
        <taxon>Apocrita</taxon>
        <taxon>Aculeata</taxon>
        <taxon>Apoidea</taxon>
        <taxon>Anthophila</taxon>
        <taxon>Apidae</taxon>
        <taxon>Habropoda</taxon>
    </lineage>
</organism>
<sequence>MTVNSEENKEQSVQQKCDNTNVGYSDLYPGRKQAPIRSWWSKLFLEEKLEQIQKTKCELNVYDCIKESPAVKLMMAALKSSGCEIDIGRHISCEVCDKAVTGGYDPQLNQIIICQNTAADKGRVQSSLVHEMIHMFDYCRYNLNLKNVDHLACTEIRAANLCHCSFLGAVTGGTASPFKIKQMHRNCVADKATRSIMAVQDVTKEEAIKSVTRVFHKCYNDLEPIGRRIRRNSEDMKKAYLEASLYGYID</sequence>
<dbReference type="GO" id="GO:0005739">
    <property type="term" value="C:mitochondrion"/>
    <property type="evidence" value="ECO:0007669"/>
    <property type="project" value="GOC"/>
</dbReference>
<evidence type="ECO:0000256" key="6">
    <source>
        <dbReference type="RuleBase" id="RU364057"/>
    </source>
</evidence>
<dbReference type="EC" id="3.4.24.-" evidence="6"/>
<dbReference type="GO" id="GO:0046872">
    <property type="term" value="F:metal ion binding"/>
    <property type="evidence" value="ECO:0007669"/>
    <property type="project" value="UniProtKB-KW"/>
</dbReference>
<dbReference type="GO" id="GO:0033615">
    <property type="term" value="P:mitochondrial proton-transporting ATP synthase complex assembly"/>
    <property type="evidence" value="ECO:0007669"/>
    <property type="project" value="TreeGrafter"/>
</dbReference>
<dbReference type="EMBL" id="KQ414666">
    <property type="protein sequence ID" value="KOC64978.1"/>
    <property type="molecule type" value="Genomic_DNA"/>
</dbReference>
<dbReference type="InterPro" id="IPR019165">
    <property type="entry name" value="Peptidase_M76_ATP23"/>
</dbReference>
<dbReference type="AlphaFoldDB" id="A0A0L7R2C0"/>
<dbReference type="Proteomes" id="UP000053825">
    <property type="component" value="Unassembled WGS sequence"/>
</dbReference>
<evidence type="ECO:0000256" key="2">
    <source>
        <dbReference type="ARBA" id="ARBA00022670"/>
    </source>
</evidence>
<dbReference type="Pfam" id="PF09768">
    <property type="entry name" value="Peptidase_M76"/>
    <property type="match status" value="1"/>
</dbReference>
<accession>A0A0L7R2C0</accession>
<evidence type="ECO:0000256" key="5">
    <source>
        <dbReference type="ARBA" id="ARBA00023049"/>
    </source>
</evidence>
<evidence type="ECO:0000256" key="3">
    <source>
        <dbReference type="ARBA" id="ARBA00022723"/>
    </source>
</evidence>
<reference evidence="7 8" key="1">
    <citation type="submission" date="2015-07" db="EMBL/GenBank/DDBJ databases">
        <title>The genome of Habropoda laboriosa.</title>
        <authorList>
            <person name="Pan H."/>
            <person name="Kapheim K."/>
        </authorList>
    </citation>
    <scope>NUCLEOTIDE SEQUENCE [LARGE SCALE GENOMIC DNA]</scope>
    <source>
        <strain evidence="7">0110345459</strain>
    </source>
</reference>
<evidence type="ECO:0000313" key="8">
    <source>
        <dbReference type="Proteomes" id="UP000053825"/>
    </source>
</evidence>
<keyword evidence="3 6" id="KW-0479">Metal-binding</keyword>
<dbReference type="STRING" id="597456.A0A0L7R2C0"/>
<name>A0A0L7R2C0_9HYME</name>
<gene>
    <name evidence="7" type="ORF">WH47_04568</name>
</gene>
<keyword evidence="4 6" id="KW-0378">Hydrolase</keyword>
<dbReference type="PANTHER" id="PTHR21711">
    <property type="entry name" value="MITOCHONDRIAL INNER MEMBRANE PROTEASE"/>
    <property type="match status" value="1"/>
</dbReference>
<evidence type="ECO:0000313" key="7">
    <source>
        <dbReference type="EMBL" id="KOC64978.1"/>
    </source>
</evidence>
<comment type="similarity">
    <text evidence="1 6">Belongs to the peptidase M76 family.</text>
</comment>
<evidence type="ECO:0000256" key="1">
    <source>
        <dbReference type="ARBA" id="ARBA00009915"/>
    </source>
</evidence>
<dbReference type="OrthoDB" id="285308at2759"/>
<dbReference type="GO" id="GO:0034982">
    <property type="term" value="P:mitochondrial protein processing"/>
    <property type="evidence" value="ECO:0007669"/>
    <property type="project" value="TreeGrafter"/>
</dbReference>
<proteinExistence type="inferred from homology"/>
<dbReference type="PANTHER" id="PTHR21711:SF0">
    <property type="entry name" value="MITOCHONDRIAL INNER MEMBRANE PROTEASE ATP23 HOMOLOG"/>
    <property type="match status" value="1"/>
</dbReference>
<evidence type="ECO:0000256" key="4">
    <source>
        <dbReference type="ARBA" id="ARBA00022801"/>
    </source>
</evidence>